<gene>
    <name evidence="1" type="ORF">HMPREF1476_00956</name>
</gene>
<dbReference type="Proteomes" id="UP000014400">
    <property type="component" value="Unassembled WGS sequence"/>
</dbReference>
<dbReference type="HOGENOM" id="CLU_1676958_0_0_4"/>
<dbReference type="AlphaFoldDB" id="S3BIM9"/>
<name>S3BIM9_9BURK</name>
<organism evidence="1 2">
    <name type="scientific">Sutterella wadsworthensis HGA0223</name>
    <dbReference type="NCBI Taxonomy" id="1203554"/>
    <lineage>
        <taxon>Bacteria</taxon>
        <taxon>Pseudomonadati</taxon>
        <taxon>Pseudomonadota</taxon>
        <taxon>Betaproteobacteria</taxon>
        <taxon>Burkholderiales</taxon>
        <taxon>Sutterellaceae</taxon>
        <taxon>Sutterella</taxon>
    </lineage>
</organism>
<evidence type="ECO:0000313" key="1">
    <source>
        <dbReference type="EMBL" id="EPE00227.1"/>
    </source>
</evidence>
<sequence length="157" mass="17977">MFTGIPFENDWSSCRKHQTFCSKHERTSKPADRIVIPACCCRGLYRCPFKIYIRINPIDTSRIQCIQRITLINPFLPYVFSNCCQLLLFSFGKILSYTRSMIDAASSAYRRQLFELQPTRIYFLVNGLSLSGMAGQLPNQIASRLIGCHGIQRSNNP</sequence>
<proteinExistence type="predicted"/>
<dbReference type="EMBL" id="ATCF01000012">
    <property type="protein sequence ID" value="EPE00227.1"/>
    <property type="molecule type" value="Genomic_DNA"/>
</dbReference>
<comment type="caution">
    <text evidence="1">The sequence shown here is derived from an EMBL/GenBank/DDBJ whole genome shotgun (WGS) entry which is preliminary data.</text>
</comment>
<keyword evidence="2" id="KW-1185">Reference proteome</keyword>
<accession>S3BIM9</accession>
<evidence type="ECO:0000313" key="2">
    <source>
        <dbReference type="Proteomes" id="UP000014400"/>
    </source>
</evidence>
<protein>
    <submittedName>
        <fullName evidence="1">Uncharacterized protein</fullName>
    </submittedName>
</protein>
<reference evidence="1 2" key="1">
    <citation type="submission" date="2013-04" db="EMBL/GenBank/DDBJ databases">
        <title>The Genome Sequence of Sutterella wadsworthensis HGA0223.</title>
        <authorList>
            <consortium name="The Broad Institute Genomics Platform"/>
            <person name="Earl A."/>
            <person name="Ward D."/>
            <person name="Feldgarden M."/>
            <person name="Gevers D."/>
            <person name="Schmidt T.M."/>
            <person name="Dover J."/>
            <person name="Dai D."/>
            <person name="Walker B."/>
            <person name="Young S."/>
            <person name="Zeng Q."/>
            <person name="Gargeya S."/>
            <person name="Fitzgerald M."/>
            <person name="Haas B."/>
            <person name="Abouelleil A."/>
            <person name="Allen A.W."/>
            <person name="Alvarado L."/>
            <person name="Arachchi H.M."/>
            <person name="Berlin A.M."/>
            <person name="Chapman S.B."/>
            <person name="Gainer-Dewar J."/>
            <person name="Goldberg J."/>
            <person name="Griggs A."/>
            <person name="Gujja S."/>
            <person name="Hansen M."/>
            <person name="Howarth C."/>
            <person name="Imamovic A."/>
            <person name="Ireland A."/>
            <person name="Larimer J."/>
            <person name="McCowan C."/>
            <person name="Murphy C."/>
            <person name="Pearson M."/>
            <person name="Poon T.W."/>
            <person name="Priest M."/>
            <person name="Roberts A."/>
            <person name="Saif S."/>
            <person name="Shea T."/>
            <person name="Sisk P."/>
            <person name="Sykes S."/>
            <person name="Wortman J."/>
            <person name="Nusbaum C."/>
            <person name="Birren B."/>
        </authorList>
    </citation>
    <scope>NUCLEOTIDE SEQUENCE [LARGE SCALE GENOMIC DNA]</scope>
    <source>
        <strain evidence="1 2">HGA0223</strain>
    </source>
</reference>